<evidence type="ECO:0000313" key="1">
    <source>
        <dbReference type="EMBL" id="KAG2561389.1"/>
    </source>
</evidence>
<organism evidence="1 2">
    <name type="scientific">Panicum virgatum</name>
    <name type="common">Blackwell switchgrass</name>
    <dbReference type="NCBI Taxonomy" id="38727"/>
    <lineage>
        <taxon>Eukaryota</taxon>
        <taxon>Viridiplantae</taxon>
        <taxon>Streptophyta</taxon>
        <taxon>Embryophyta</taxon>
        <taxon>Tracheophyta</taxon>
        <taxon>Spermatophyta</taxon>
        <taxon>Magnoliopsida</taxon>
        <taxon>Liliopsida</taxon>
        <taxon>Poales</taxon>
        <taxon>Poaceae</taxon>
        <taxon>PACMAD clade</taxon>
        <taxon>Panicoideae</taxon>
        <taxon>Panicodae</taxon>
        <taxon>Paniceae</taxon>
        <taxon>Panicinae</taxon>
        <taxon>Panicum</taxon>
        <taxon>Panicum sect. Hiantes</taxon>
    </lineage>
</organism>
<dbReference type="AlphaFoldDB" id="A0A8T0PLB3"/>
<gene>
    <name evidence="1" type="ORF">PVAP13_8KG157803</name>
</gene>
<sequence length="112" mass="12710">MFITHMPHANAAVMVNHVAGQWPPPSERRPPKIRKEALYISLHPEAPPSWWRPYSGSLQCGDHGDSDPRLWGAIAFSHMPLSPWLRSYMGWRGMRTTNGLRACLAGLRLLQK</sequence>
<protein>
    <submittedName>
        <fullName evidence="1">Uncharacterized protein</fullName>
    </submittedName>
</protein>
<keyword evidence="2" id="KW-1185">Reference proteome</keyword>
<dbReference type="EMBL" id="CM029051">
    <property type="protein sequence ID" value="KAG2561389.1"/>
    <property type="molecule type" value="Genomic_DNA"/>
</dbReference>
<reference evidence="1" key="1">
    <citation type="submission" date="2020-05" db="EMBL/GenBank/DDBJ databases">
        <title>WGS assembly of Panicum virgatum.</title>
        <authorList>
            <person name="Lovell J.T."/>
            <person name="Jenkins J."/>
            <person name="Shu S."/>
            <person name="Juenger T.E."/>
            <person name="Schmutz J."/>
        </authorList>
    </citation>
    <scope>NUCLEOTIDE SEQUENCE</scope>
    <source>
        <strain evidence="1">AP13</strain>
    </source>
</reference>
<evidence type="ECO:0000313" key="2">
    <source>
        <dbReference type="Proteomes" id="UP000823388"/>
    </source>
</evidence>
<comment type="caution">
    <text evidence="1">The sequence shown here is derived from an EMBL/GenBank/DDBJ whole genome shotgun (WGS) entry which is preliminary data.</text>
</comment>
<name>A0A8T0PLB3_PANVG</name>
<proteinExistence type="predicted"/>
<accession>A0A8T0PLB3</accession>
<dbReference type="Proteomes" id="UP000823388">
    <property type="component" value="Chromosome 8K"/>
</dbReference>